<proteinExistence type="predicted"/>
<evidence type="ECO:0000313" key="1">
    <source>
        <dbReference type="EMBL" id="GAI52817.1"/>
    </source>
</evidence>
<comment type="caution">
    <text evidence="1">The sequence shown here is derived from an EMBL/GenBank/DDBJ whole genome shotgun (WGS) entry which is preliminary data.</text>
</comment>
<sequence>YDGKHAIYSIHLIEKNIFRLTSNGFANSGAVVETDKALYYIGLNSDGNDIYKKEYSSENYELPDLPSSIKPNFDIENTIIW</sequence>
<feature type="non-terminal residue" evidence="1">
    <location>
        <position position="1"/>
    </location>
</feature>
<protein>
    <submittedName>
        <fullName evidence="1">Uncharacterized protein</fullName>
    </submittedName>
</protein>
<name>X1P923_9ZZZZ</name>
<organism evidence="1">
    <name type="scientific">marine sediment metagenome</name>
    <dbReference type="NCBI Taxonomy" id="412755"/>
    <lineage>
        <taxon>unclassified sequences</taxon>
        <taxon>metagenomes</taxon>
        <taxon>ecological metagenomes</taxon>
    </lineage>
</organism>
<dbReference type="AlphaFoldDB" id="X1P923"/>
<reference evidence="1" key="1">
    <citation type="journal article" date="2014" name="Front. Microbiol.">
        <title>High frequency of phylogenetically diverse reductive dehalogenase-homologous genes in deep subseafloor sedimentary metagenomes.</title>
        <authorList>
            <person name="Kawai M."/>
            <person name="Futagami T."/>
            <person name="Toyoda A."/>
            <person name="Takaki Y."/>
            <person name="Nishi S."/>
            <person name="Hori S."/>
            <person name="Arai W."/>
            <person name="Tsubouchi T."/>
            <person name="Morono Y."/>
            <person name="Uchiyama I."/>
            <person name="Ito T."/>
            <person name="Fujiyama A."/>
            <person name="Inagaki F."/>
            <person name="Takami H."/>
        </authorList>
    </citation>
    <scope>NUCLEOTIDE SEQUENCE</scope>
    <source>
        <strain evidence="1">Expedition CK06-06</strain>
    </source>
</reference>
<gene>
    <name evidence="1" type="ORF">S06H3_54690</name>
</gene>
<accession>X1P923</accession>
<dbReference type="EMBL" id="BARV01035008">
    <property type="protein sequence ID" value="GAI52817.1"/>
    <property type="molecule type" value="Genomic_DNA"/>
</dbReference>